<feature type="compositionally biased region" description="Low complexity" evidence="1">
    <location>
        <begin position="169"/>
        <end position="180"/>
    </location>
</feature>
<feature type="compositionally biased region" description="Low complexity" evidence="1">
    <location>
        <begin position="1"/>
        <end position="28"/>
    </location>
</feature>
<feature type="region of interest" description="Disordered" evidence="1">
    <location>
        <begin position="1"/>
        <end position="44"/>
    </location>
</feature>
<feature type="region of interest" description="Disordered" evidence="1">
    <location>
        <begin position="120"/>
        <end position="180"/>
    </location>
</feature>
<feature type="compositionally biased region" description="Polar residues" evidence="1">
    <location>
        <begin position="140"/>
        <end position="152"/>
    </location>
</feature>
<evidence type="ECO:0000313" key="2">
    <source>
        <dbReference type="EMBL" id="KAJ7307877.1"/>
    </source>
</evidence>
<name>A0AAD7EB07_9AGAR</name>
<organism evidence="2 3">
    <name type="scientific">Mycena albidolilacea</name>
    <dbReference type="NCBI Taxonomy" id="1033008"/>
    <lineage>
        <taxon>Eukaryota</taxon>
        <taxon>Fungi</taxon>
        <taxon>Dikarya</taxon>
        <taxon>Basidiomycota</taxon>
        <taxon>Agaricomycotina</taxon>
        <taxon>Agaricomycetes</taxon>
        <taxon>Agaricomycetidae</taxon>
        <taxon>Agaricales</taxon>
        <taxon>Marasmiineae</taxon>
        <taxon>Mycenaceae</taxon>
        <taxon>Mycena</taxon>
    </lineage>
</organism>
<comment type="caution">
    <text evidence="2">The sequence shown here is derived from an EMBL/GenBank/DDBJ whole genome shotgun (WGS) entry which is preliminary data.</text>
</comment>
<keyword evidence="3" id="KW-1185">Reference proteome</keyword>
<evidence type="ECO:0000256" key="1">
    <source>
        <dbReference type="SAM" id="MobiDB-lite"/>
    </source>
</evidence>
<proteinExistence type="predicted"/>
<dbReference type="EMBL" id="JARIHO010000086">
    <property type="protein sequence ID" value="KAJ7307877.1"/>
    <property type="molecule type" value="Genomic_DNA"/>
</dbReference>
<sequence length="1212" mass="134386">MPCEASASPQFSVSSFSSRRSESPTPSAGTSEPDTRRTAALTPDKIWQCSKCKEPVKVGLAGQYNYDEHQKSKDCKTAREALNKTKALEKSVNFMRGFFKKAPSKVPPVVPTPPLIRPFVPDLASPPDSPRALSPRDETSSPPESSINSRPPSSRDDTCSSFAGDASMNSRAPSLSNSRSSSPALVIEIDSVAPEKPIESLCTGIQLTFPAGENQHTSYPSGIHAKFTLPWDYFSEGDRFFLRSTSCRRRVAGSEPRPCRACNDLDRRDDMLHEIRERIANGINENVPLIFFPVGGLIQRIRKKNDQLQAMRLTNLNDARMLAGKIAELDLHKQFMMAIATSDERRISQLIRAGLNNGESIGAMLERFYRACVDVHREGPKYNPKGFTPDDYMVGLCVLRLGGARLADLLHRALGLLGLTTLRKHSVIRPLRASPAMPTVLEIQANIDAYTAGEAIPSGPPKIVYRVLMLDEIAVEKRARWDDKTNMILGGCREHTKPSYLEFSDLDDATTFFERLDRNEFHLASEATVAAFGSLAREPQMYNPRPVCISGTCKHEKGPQHAVFLRELLDAADTRKQHGNITFRTVSIASDGEAKRGLALALEFMNHQLSPTSPIYPLLQPLEFMNLLVGPDDITPDKDYHHVIKALRSLLMRRAGINVLGFEIVPAVVKQHLRDVGLTEERIRALLNPNDRQDVDLTYGLLKEIWSLPDASPTASPTYVRARAALKIFGQLAYHLVMPYIYLKLSLREQLTHLSTAAHLLLVLFTTNDAGSNFMANQTFVNIMLMIKNVFFCVAKAKVDMPYSEFFIILLGTDRLEKLFGLLRTAVYVILGLKPQWDRGPRRLKLPAVINEQGDVSSKADHISPASWMGDLRVRTVVPHTCWTSGRLKVEGMIATARDQLKKCARITNFDILSPFGELLVGKPDTDAAFEIDPELLGAKSTKTAAKPTETAAEGTDIPPPFETPAVVADEIIEDFEDVLAIHDSQSQAEKHSPHVLVNGKKISKASILKDLMQNRSPRLSTDRTKRVAGIPAFANQSPSSQIAFDNPTGAPSLRVGNPIATLVECEEQVFLAVGQVNTIILGSQSLDSIVLDLLTDRSTKISYQIFQLLTTDREDDPDGQYDWKWSLGFESRSIRDIPGHLIHPLNPTVSNQVPGKPTYLFSSAVLITVAASIDSQLLPTHYNAIPDVSRSETFPYRCEGKFQYYSDFITL</sequence>
<protein>
    <submittedName>
        <fullName evidence="2">Uncharacterized protein</fullName>
    </submittedName>
</protein>
<evidence type="ECO:0000313" key="3">
    <source>
        <dbReference type="Proteomes" id="UP001218218"/>
    </source>
</evidence>
<dbReference type="AlphaFoldDB" id="A0AAD7EB07"/>
<gene>
    <name evidence="2" type="ORF">DFH08DRAFT_975267</name>
</gene>
<dbReference type="Proteomes" id="UP001218218">
    <property type="component" value="Unassembled WGS sequence"/>
</dbReference>
<reference evidence="2" key="1">
    <citation type="submission" date="2023-03" db="EMBL/GenBank/DDBJ databases">
        <title>Massive genome expansion in bonnet fungi (Mycena s.s.) driven by repeated elements and novel gene families across ecological guilds.</title>
        <authorList>
            <consortium name="Lawrence Berkeley National Laboratory"/>
            <person name="Harder C.B."/>
            <person name="Miyauchi S."/>
            <person name="Viragh M."/>
            <person name="Kuo A."/>
            <person name="Thoen E."/>
            <person name="Andreopoulos B."/>
            <person name="Lu D."/>
            <person name="Skrede I."/>
            <person name="Drula E."/>
            <person name="Henrissat B."/>
            <person name="Morin E."/>
            <person name="Kohler A."/>
            <person name="Barry K."/>
            <person name="LaButti K."/>
            <person name="Morin E."/>
            <person name="Salamov A."/>
            <person name="Lipzen A."/>
            <person name="Mereny Z."/>
            <person name="Hegedus B."/>
            <person name="Baldrian P."/>
            <person name="Stursova M."/>
            <person name="Weitz H."/>
            <person name="Taylor A."/>
            <person name="Grigoriev I.V."/>
            <person name="Nagy L.G."/>
            <person name="Martin F."/>
            <person name="Kauserud H."/>
        </authorList>
    </citation>
    <scope>NUCLEOTIDE SEQUENCE</scope>
    <source>
        <strain evidence="2">CBHHK002</strain>
    </source>
</reference>
<accession>A0AAD7EB07</accession>